<gene>
    <name evidence="1" type="primary">anmK</name>
    <name evidence="2" type="ORF">J6I90_10210</name>
</gene>
<evidence type="ECO:0000313" key="3">
    <source>
        <dbReference type="Proteomes" id="UP001169492"/>
    </source>
</evidence>
<comment type="caution">
    <text evidence="2">The sequence shown here is derived from an EMBL/GenBank/DDBJ whole genome shotgun (WGS) entry which is preliminary data.</text>
</comment>
<dbReference type="GO" id="GO:0016301">
    <property type="term" value="F:kinase activity"/>
    <property type="evidence" value="ECO:0007669"/>
    <property type="project" value="UniProtKB-KW"/>
</dbReference>
<keyword evidence="1 2" id="KW-0418">Kinase</keyword>
<dbReference type="GO" id="GO:0006040">
    <property type="term" value="P:amino sugar metabolic process"/>
    <property type="evidence" value="ECO:0007669"/>
    <property type="project" value="InterPro"/>
</dbReference>
<dbReference type="EMBL" id="JAGGJB010000005">
    <property type="protein sequence ID" value="MDN7125254.1"/>
    <property type="molecule type" value="Genomic_DNA"/>
</dbReference>
<dbReference type="SUPFAM" id="SSF53067">
    <property type="entry name" value="Actin-like ATPase domain"/>
    <property type="match status" value="1"/>
</dbReference>
<dbReference type="Proteomes" id="UP001169492">
    <property type="component" value="Unassembled WGS sequence"/>
</dbReference>
<reference evidence="2 3" key="1">
    <citation type="submission" date="2021-03" db="EMBL/GenBank/DDBJ databases">
        <title>Pseudidiomarina terrestris, a new bacterium isolated from saline soil.</title>
        <authorList>
            <person name="Galisteo C."/>
            <person name="De La Haba R."/>
            <person name="Sanchez-Porro C."/>
            <person name="Ventosa A."/>
        </authorList>
    </citation>
    <scope>NUCLEOTIDE SEQUENCE [LARGE SCALE GENOMIC DNA]</scope>
    <source>
        <strain evidence="2 3">1APP75-32.1</strain>
    </source>
</reference>
<protein>
    <recommendedName>
        <fullName evidence="1">Anhydro-N-acetylmuramic acid kinase</fullName>
        <ecNumber evidence="1">2.7.1.170</ecNumber>
    </recommendedName>
    <alternativeName>
        <fullName evidence="1">AnhMurNAc kinase</fullName>
    </alternativeName>
</protein>
<dbReference type="GO" id="GO:0016773">
    <property type="term" value="F:phosphotransferase activity, alcohol group as acceptor"/>
    <property type="evidence" value="ECO:0007669"/>
    <property type="project" value="UniProtKB-UniRule"/>
</dbReference>
<accession>A0AAW7R429</accession>
<dbReference type="HAMAP" id="MF_01270">
    <property type="entry name" value="AnhMurNAc_kinase"/>
    <property type="match status" value="1"/>
</dbReference>
<feature type="binding site" evidence="1">
    <location>
        <begin position="12"/>
        <end position="19"/>
    </location>
    <ligand>
        <name>ATP</name>
        <dbReference type="ChEBI" id="CHEBI:30616"/>
    </ligand>
</feature>
<comment type="similarity">
    <text evidence="1">Belongs to the anhydro-N-acetylmuramic acid kinase family.</text>
</comment>
<dbReference type="AlphaFoldDB" id="A0AAW7R429"/>
<dbReference type="PANTHER" id="PTHR30605:SF0">
    <property type="entry name" value="ANHYDRO-N-ACETYLMURAMIC ACID KINASE"/>
    <property type="match status" value="1"/>
</dbReference>
<dbReference type="GO" id="GO:0005524">
    <property type="term" value="F:ATP binding"/>
    <property type="evidence" value="ECO:0007669"/>
    <property type="project" value="UniProtKB-UniRule"/>
</dbReference>
<organism evidence="2 3">
    <name type="scientific">Pseudidiomarina terrestris</name>
    <dbReference type="NCBI Taxonomy" id="2820060"/>
    <lineage>
        <taxon>Bacteria</taxon>
        <taxon>Pseudomonadati</taxon>
        <taxon>Pseudomonadota</taxon>
        <taxon>Gammaproteobacteria</taxon>
        <taxon>Alteromonadales</taxon>
        <taxon>Idiomarinaceae</taxon>
        <taxon>Pseudidiomarina</taxon>
    </lineage>
</organism>
<comment type="pathway">
    <text evidence="1">Amino-sugar metabolism; 1,6-anhydro-N-acetylmuramate degradation.</text>
</comment>
<comment type="catalytic activity">
    <reaction evidence="1">
        <text>1,6-anhydro-N-acetyl-beta-muramate + ATP + H2O = N-acetyl-D-muramate 6-phosphate + ADP + H(+)</text>
        <dbReference type="Rhea" id="RHEA:24952"/>
        <dbReference type="ChEBI" id="CHEBI:15377"/>
        <dbReference type="ChEBI" id="CHEBI:15378"/>
        <dbReference type="ChEBI" id="CHEBI:30616"/>
        <dbReference type="ChEBI" id="CHEBI:58690"/>
        <dbReference type="ChEBI" id="CHEBI:58722"/>
        <dbReference type="ChEBI" id="CHEBI:456216"/>
        <dbReference type="EC" id="2.7.1.170"/>
    </reaction>
</comment>
<dbReference type="NCBIfam" id="NF007139">
    <property type="entry name" value="PRK09585.1-3"/>
    <property type="match status" value="1"/>
</dbReference>
<comment type="function">
    <text evidence="1">Catalyzes the specific phosphorylation of 1,6-anhydro-N-acetylmuramic acid (anhMurNAc) with the simultaneous cleavage of the 1,6-anhydro ring, generating MurNAc-6-P. Is required for the utilization of anhMurNAc either imported from the medium or derived from its own cell wall murein, and thus plays a role in cell wall recycling.</text>
</comment>
<sequence>MSEQLYIGLMSGTSMDGLDAVLVDFSGEQPQLLQHYSQALPPHLKAELQDLCAPGTNELHRLATADRQFAEYSAEVVLALLEQAQLSASAIAAVGSHGQTVRHMPDALTPYTVQLGDPNTLAALTGIAVVADFRRKDIALGGQGAPLVPAFHEALFKTRLAEDCPTAVLNLGGIANITLFAANGGEVTGFDTGPANTLLDLWYQLHHPDAAQSYDPEGSYGASGKVIHELLAAMLTDDYIQQAPPKSTGREYFNYNWLMSYLESADGSNSGWRSEDIQATLAEFTAATVAHGLQQASPTPVHSVFVAGGGAFNQHLLGRLAAHYPEAQWRSVAALGVDPQQLEAMAFAWLARQFMLGLPGNMPAVTGASRATVLGGLYLP</sequence>
<name>A0AAW7R429_9GAMM</name>
<dbReference type="GO" id="GO:0009254">
    <property type="term" value="P:peptidoglycan turnover"/>
    <property type="evidence" value="ECO:0007669"/>
    <property type="project" value="UniProtKB-UniRule"/>
</dbReference>
<dbReference type="InterPro" id="IPR005338">
    <property type="entry name" value="Anhydro_N_Ac-Mur_kinase"/>
</dbReference>
<keyword evidence="1" id="KW-0547">Nucleotide-binding</keyword>
<dbReference type="GO" id="GO:0097175">
    <property type="term" value="P:1,6-anhydro-N-acetyl-beta-muramic acid catabolic process"/>
    <property type="evidence" value="ECO:0007669"/>
    <property type="project" value="UniProtKB-UniRule"/>
</dbReference>
<evidence type="ECO:0000313" key="2">
    <source>
        <dbReference type="EMBL" id="MDN7125254.1"/>
    </source>
</evidence>
<keyword evidence="1" id="KW-0119">Carbohydrate metabolism</keyword>
<dbReference type="EC" id="2.7.1.170" evidence="1"/>
<dbReference type="CDD" id="cd24050">
    <property type="entry name" value="ASKHA_NBD_ANMK"/>
    <property type="match status" value="1"/>
</dbReference>
<dbReference type="RefSeq" id="WP_301774907.1">
    <property type="nucleotide sequence ID" value="NZ_JAGGJB010000005.1"/>
</dbReference>
<keyword evidence="1" id="KW-0067">ATP-binding</keyword>
<comment type="pathway">
    <text evidence="1">Cell wall biogenesis; peptidoglycan recycling.</text>
</comment>
<dbReference type="Pfam" id="PF03702">
    <property type="entry name" value="AnmK"/>
    <property type="match status" value="1"/>
</dbReference>
<evidence type="ECO:0000256" key="1">
    <source>
        <dbReference type="HAMAP-Rule" id="MF_01270"/>
    </source>
</evidence>
<keyword evidence="1 2" id="KW-0808">Transferase</keyword>
<dbReference type="InterPro" id="IPR043129">
    <property type="entry name" value="ATPase_NBD"/>
</dbReference>
<proteinExistence type="inferred from homology"/>
<dbReference type="Gene3D" id="3.30.420.40">
    <property type="match status" value="2"/>
</dbReference>
<dbReference type="PANTHER" id="PTHR30605">
    <property type="entry name" value="ANHYDRO-N-ACETYLMURAMIC ACID KINASE"/>
    <property type="match status" value="1"/>
</dbReference>